<gene>
    <name evidence="2" type="ORF">ITI46_04495</name>
</gene>
<sequence>MNGLRRRLLAVAIVLGALVAVAPAIQALVPWPESDADRQKRHRQVLDDKTPSAQDVIDVAGAPMDVNRGKDGSTLLSYCVTEVDDDEGYAAGAWRLYDRKGKVRAEAAYHTDQWEAPGSCDGSSSFITVEGGFLHESDDFAGPFFLGPAGKRHLTRSKKPLEHRRGDVLLDRPDQVMLFRRSNLTLAPAKGIRRIAEPDFSASEMDGQGTIWGYPQTTAPDTRLSWVTRRGHGHRETRSLPGELRGGDLDARGGTVAVVLEKRLGREVTGEDKRRFAGLFLSVDNGKSWRTLRNSARAPLGTLATPGKEVDVQVLGDGRVLLVPYDEDGPTYSNRKTTTPPLLADSPENRSFHKVTRPTPHLHRIFARGNTLYGIVDAANSYNLVEGEGLWLSHDGGRSWSRFP</sequence>
<feature type="compositionally biased region" description="Polar residues" evidence="1">
    <location>
        <begin position="331"/>
        <end position="340"/>
    </location>
</feature>
<comment type="caution">
    <text evidence="2">The sequence shown here is derived from an EMBL/GenBank/DDBJ whole genome shotgun (WGS) entry which is preliminary data.</text>
</comment>
<dbReference type="InterPro" id="IPR006311">
    <property type="entry name" value="TAT_signal"/>
</dbReference>
<evidence type="ECO:0008006" key="4">
    <source>
        <dbReference type="Google" id="ProtNLM"/>
    </source>
</evidence>
<accession>A0ABS3X6F1</accession>
<evidence type="ECO:0000313" key="3">
    <source>
        <dbReference type="Proteomes" id="UP001519064"/>
    </source>
</evidence>
<dbReference type="PROSITE" id="PS51318">
    <property type="entry name" value="TAT"/>
    <property type="match status" value="1"/>
</dbReference>
<name>A0ABS3X6F1_9ACTN</name>
<dbReference type="EMBL" id="JADKMA010000013">
    <property type="protein sequence ID" value="MBO8190958.1"/>
    <property type="molecule type" value="Genomic_DNA"/>
</dbReference>
<dbReference type="RefSeq" id="WP_209238050.1">
    <property type="nucleotide sequence ID" value="NZ_JADKMA010000013.1"/>
</dbReference>
<dbReference type="SUPFAM" id="SSF50939">
    <property type="entry name" value="Sialidases"/>
    <property type="match status" value="1"/>
</dbReference>
<feature type="region of interest" description="Disordered" evidence="1">
    <location>
        <begin position="326"/>
        <end position="355"/>
    </location>
</feature>
<keyword evidence="3" id="KW-1185">Reference proteome</keyword>
<proteinExistence type="predicted"/>
<evidence type="ECO:0000313" key="2">
    <source>
        <dbReference type="EMBL" id="MBO8190958.1"/>
    </source>
</evidence>
<dbReference type="InterPro" id="IPR036278">
    <property type="entry name" value="Sialidase_sf"/>
</dbReference>
<dbReference type="Proteomes" id="UP001519064">
    <property type="component" value="Unassembled WGS sequence"/>
</dbReference>
<organism evidence="2 3">
    <name type="scientific">Streptomyces oryzae</name>
    <dbReference type="NCBI Taxonomy" id="1434886"/>
    <lineage>
        <taxon>Bacteria</taxon>
        <taxon>Bacillati</taxon>
        <taxon>Actinomycetota</taxon>
        <taxon>Actinomycetes</taxon>
        <taxon>Kitasatosporales</taxon>
        <taxon>Streptomycetaceae</taxon>
        <taxon>Streptomyces</taxon>
    </lineage>
</organism>
<reference evidence="2 3" key="1">
    <citation type="submission" date="2020-11" db="EMBL/GenBank/DDBJ databases">
        <title>Streptomyces spirodelae sp. nov., isolated from duckweed.</title>
        <authorList>
            <person name="Saimee Y."/>
            <person name="Duangmal K."/>
        </authorList>
    </citation>
    <scope>NUCLEOTIDE SEQUENCE [LARGE SCALE GENOMIC DNA]</scope>
    <source>
        <strain evidence="2 3">S16-07</strain>
    </source>
</reference>
<protein>
    <recommendedName>
        <fullName evidence="4">Sialidase domain-containing protein</fullName>
    </recommendedName>
</protein>
<evidence type="ECO:0000256" key="1">
    <source>
        <dbReference type="SAM" id="MobiDB-lite"/>
    </source>
</evidence>